<evidence type="ECO:0000313" key="5">
    <source>
        <dbReference type="Proteomes" id="UP001165341"/>
    </source>
</evidence>
<proteinExistence type="predicted"/>
<organism evidence="4 5">
    <name type="scientific">Cryobacterium zhongshanensis</name>
    <dbReference type="NCBI Taxonomy" id="2928153"/>
    <lineage>
        <taxon>Bacteria</taxon>
        <taxon>Bacillati</taxon>
        <taxon>Actinomycetota</taxon>
        <taxon>Actinomycetes</taxon>
        <taxon>Micrococcales</taxon>
        <taxon>Microbacteriaceae</taxon>
        <taxon>Cryobacterium</taxon>
    </lineage>
</organism>
<protein>
    <submittedName>
        <fullName evidence="4">Phage tail tip lysozyme</fullName>
    </submittedName>
</protein>
<keyword evidence="2" id="KW-0812">Transmembrane</keyword>
<feature type="region of interest" description="Disordered" evidence="1">
    <location>
        <begin position="1"/>
        <end position="66"/>
    </location>
</feature>
<dbReference type="Pfam" id="PF18013">
    <property type="entry name" value="Phage_lysozyme2"/>
    <property type="match status" value="1"/>
</dbReference>
<evidence type="ECO:0000313" key="4">
    <source>
        <dbReference type="EMBL" id="MCI4659585.1"/>
    </source>
</evidence>
<comment type="caution">
    <text evidence="4">The sequence shown here is derived from an EMBL/GenBank/DDBJ whole genome shotgun (WGS) entry which is preliminary data.</text>
</comment>
<keyword evidence="2" id="KW-0472">Membrane</keyword>
<keyword evidence="5" id="KW-1185">Reference proteome</keyword>
<gene>
    <name evidence="4" type="ORF">MQH31_17415</name>
</gene>
<evidence type="ECO:0000256" key="1">
    <source>
        <dbReference type="SAM" id="MobiDB-lite"/>
    </source>
</evidence>
<feature type="transmembrane region" description="Helical" evidence="2">
    <location>
        <begin position="101"/>
        <end position="123"/>
    </location>
</feature>
<feature type="domain" description="Phage tail lysozyme" evidence="3">
    <location>
        <begin position="214"/>
        <end position="367"/>
    </location>
</feature>
<dbReference type="RefSeq" id="WP_243013076.1">
    <property type="nucleotide sequence ID" value="NZ_JALGAR010000006.1"/>
</dbReference>
<feature type="transmembrane region" description="Helical" evidence="2">
    <location>
        <begin position="156"/>
        <end position="176"/>
    </location>
</feature>
<keyword evidence="2" id="KW-1133">Transmembrane helix</keyword>
<dbReference type="InterPro" id="IPR041219">
    <property type="entry name" value="Phage_lysozyme2"/>
</dbReference>
<dbReference type="Gene3D" id="1.10.530.10">
    <property type="match status" value="1"/>
</dbReference>
<dbReference type="AlphaFoldDB" id="A0AA41UH64"/>
<reference evidence="4" key="1">
    <citation type="submission" date="2022-03" db="EMBL/GenBank/DDBJ databases">
        <title>Cryobacterium sp. nov. strain ZS14-85, isolated from Antarctic soil.</title>
        <authorList>
            <person name="Li J."/>
            <person name="Niu G."/>
        </authorList>
    </citation>
    <scope>NUCLEOTIDE SEQUENCE</scope>
    <source>
        <strain evidence="4">ZS14-85</strain>
    </source>
</reference>
<evidence type="ECO:0000259" key="3">
    <source>
        <dbReference type="Pfam" id="PF18013"/>
    </source>
</evidence>
<feature type="compositionally biased region" description="Basic and acidic residues" evidence="1">
    <location>
        <begin position="1"/>
        <end position="21"/>
    </location>
</feature>
<sequence>MSEPKHDRNDMAKAQKPRSEAGKQPAADGPANTSDAAEQGSAPARGAGGTSAAAPESGEANGPSSKGGAAKVAGAAAAVPAAGAAGQIMILAMFINFLKGMMMALAALATNVWGMAVGLALAAGKAVVGAIMGFGGMISGAVGGAVSAAAAGVTSAVAAAAVTAMVIVGAVVGITGGSDLALKDGRVDCQVGATTALAKIDGSAGSVDAMTLANAKTVYGVLSAWGMPDENIAGIIGNWDAESGVDPTSVQDDFSSPQMITDVKKTTATNTDKGIGLGQWTFGRNANLRAYATGISKDWWTLETQLGFMLSAAEGADAAVVKDMIATPYGTPAEAAIYFHSTWERSADTASMASRRGVSATKWMGLFSGWTKDQALADSILAQSGTTVTGANSSRSQAVRADCLGVGGAVLTAKEGGLTFEEATAMMALYRTEGRTFLEARYGSGGPGDCGNGDKSDNCVGFSTYFVNKYTSFQQYAHGDGIDTAGSMASMMGKTLSTTPTVYSVASGPASGPEGHTFVVLGIQGDQAVIGEASCGSNHKYTRARLIPLSELTGGAWKFVDVSDLITKQPSA</sequence>
<dbReference type="EMBL" id="JALGAR010000006">
    <property type="protein sequence ID" value="MCI4659585.1"/>
    <property type="molecule type" value="Genomic_DNA"/>
</dbReference>
<accession>A0AA41UH64</accession>
<feature type="transmembrane region" description="Helical" evidence="2">
    <location>
        <begin position="130"/>
        <end position="150"/>
    </location>
</feature>
<feature type="transmembrane region" description="Helical" evidence="2">
    <location>
        <begin position="72"/>
        <end position="95"/>
    </location>
</feature>
<evidence type="ECO:0000256" key="2">
    <source>
        <dbReference type="SAM" id="Phobius"/>
    </source>
</evidence>
<dbReference type="Proteomes" id="UP001165341">
    <property type="component" value="Unassembled WGS sequence"/>
</dbReference>
<name>A0AA41UH64_9MICO</name>